<comment type="subunit">
    <text evidence="7">Homodimer. Heterotetramer of two MnmE and two MnmG subunits.</text>
</comment>
<feature type="binding site" evidence="7">
    <location>
        <position position="425"/>
    </location>
    <ligand>
        <name>(6S)-5-formyl-5,6,7,8-tetrahydrofolate</name>
        <dbReference type="ChEBI" id="CHEBI:57457"/>
    </ligand>
</feature>
<evidence type="ECO:0000256" key="3">
    <source>
        <dbReference type="ARBA" id="ARBA00022741"/>
    </source>
</evidence>
<dbReference type="NCBIfam" id="TIGR00231">
    <property type="entry name" value="small_GTP"/>
    <property type="match status" value="1"/>
</dbReference>
<feature type="binding site" evidence="7">
    <location>
        <begin position="242"/>
        <end position="248"/>
    </location>
    <ligand>
        <name>GTP</name>
        <dbReference type="ChEBI" id="CHEBI:37565"/>
    </ligand>
</feature>
<evidence type="ECO:0000256" key="2">
    <source>
        <dbReference type="ARBA" id="ARBA00022694"/>
    </source>
</evidence>
<evidence type="ECO:0000256" key="5">
    <source>
        <dbReference type="ARBA" id="ARBA00022958"/>
    </source>
</evidence>
<evidence type="ECO:0000256" key="7">
    <source>
        <dbReference type="HAMAP-Rule" id="MF_00379"/>
    </source>
</evidence>
<keyword evidence="5 7" id="KW-0630">Potassium</keyword>
<dbReference type="GO" id="GO:0005829">
    <property type="term" value="C:cytosol"/>
    <property type="evidence" value="ECO:0007669"/>
    <property type="project" value="TreeGrafter"/>
</dbReference>
<dbReference type="EMBL" id="FVZE01000002">
    <property type="protein sequence ID" value="SLJ93276.1"/>
    <property type="molecule type" value="Genomic_DNA"/>
</dbReference>
<dbReference type="GO" id="GO:0046872">
    <property type="term" value="F:metal ion binding"/>
    <property type="evidence" value="ECO:0007669"/>
    <property type="project" value="UniProtKB-KW"/>
</dbReference>
<feature type="binding site" evidence="7">
    <location>
        <position position="227"/>
    </location>
    <ligand>
        <name>Mg(2+)</name>
        <dbReference type="ChEBI" id="CHEBI:18420"/>
    </ligand>
</feature>
<keyword evidence="2 7" id="KW-0819">tRNA processing</keyword>
<dbReference type="InterPro" id="IPR004520">
    <property type="entry name" value="GTPase_MnmE"/>
</dbReference>
<dbReference type="SUPFAM" id="SSF52540">
    <property type="entry name" value="P-loop containing nucleoside triphosphate hydrolases"/>
    <property type="match status" value="1"/>
</dbReference>
<dbReference type="GO" id="GO:0003924">
    <property type="term" value="F:GTPase activity"/>
    <property type="evidence" value="ECO:0007669"/>
    <property type="project" value="UniProtKB-UniRule"/>
</dbReference>
<evidence type="ECO:0000259" key="8">
    <source>
        <dbReference type="PROSITE" id="PS51709"/>
    </source>
</evidence>
<feature type="binding site" evidence="7">
    <location>
        <position position="118"/>
    </location>
    <ligand>
        <name>(6S)-5-formyl-5,6,7,8-tetrahydrofolate</name>
        <dbReference type="ChEBI" id="CHEBI:57457"/>
    </ligand>
</feature>
<dbReference type="PANTHER" id="PTHR42714:SF2">
    <property type="entry name" value="TRNA MODIFICATION GTPASE GTPBP3, MITOCHONDRIAL"/>
    <property type="match status" value="1"/>
</dbReference>
<reference evidence="10" key="1">
    <citation type="submission" date="2017-02" db="EMBL/GenBank/DDBJ databases">
        <authorList>
            <person name="Varghese N."/>
            <person name="Submissions S."/>
        </authorList>
    </citation>
    <scope>NUCLEOTIDE SEQUENCE [LARGE SCALE GENOMIC DNA]</scope>
    <source>
        <strain evidence="10">SM117</strain>
    </source>
</reference>
<name>A0A1U6HC12_9SPHN</name>
<keyword evidence="7" id="KW-0963">Cytoplasm</keyword>
<evidence type="ECO:0000256" key="1">
    <source>
        <dbReference type="ARBA" id="ARBA00011043"/>
    </source>
</evidence>
<feature type="binding site" evidence="7">
    <location>
        <position position="78"/>
    </location>
    <ligand>
        <name>(6S)-5-formyl-5,6,7,8-tetrahydrofolate</name>
        <dbReference type="ChEBI" id="CHEBI:57457"/>
    </ligand>
</feature>
<dbReference type="InterPro" id="IPR006073">
    <property type="entry name" value="GTP-bd"/>
</dbReference>
<dbReference type="GO" id="GO:0005525">
    <property type="term" value="F:GTP binding"/>
    <property type="evidence" value="ECO:0007669"/>
    <property type="project" value="UniProtKB-UniRule"/>
</dbReference>
<proteinExistence type="inferred from homology"/>
<dbReference type="InterPro" id="IPR018948">
    <property type="entry name" value="GTP-bd_TrmE_N"/>
</dbReference>
<dbReference type="AlphaFoldDB" id="A0A1U6HC12"/>
<dbReference type="PANTHER" id="PTHR42714">
    <property type="entry name" value="TRNA MODIFICATION GTPASE GTPBP3"/>
    <property type="match status" value="1"/>
</dbReference>
<protein>
    <recommendedName>
        <fullName evidence="7">tRNA modification GTPase MnmE</fullName>
        <ecNumber evidence="7">3.6.-.-</ecNumber>
    </recommendedName>
</protein>
<feature type="binding site" evidence="7">
    <location>
        <begin position="267"/>
        <end position="270"/>
    </location>
    <ligand>
        <name>GTP</name>
        <dbReference type="ChEBI" id="CHEBI:37565"/>
    </ligand>
</feature>
<dbReference type="CDD" id="cd04164">
    <property type="entry name" value="trmE"/>
    <property type="match status" value="1"/>
</dbReference>
<dbReference type="Gene3D" id="3.40.50.300">
    <property type="entry name" value="P-loop containing nucleotide triphosphate hydrolases"/>
    <property type="match status" value="1"/>
</dbReference>
<dbReference type="Pfam" id="PF10396">
    <property type="entry name" value="TrmE_N"/>
    <property type="match status" value="1"/>
</dbReference>
<feature type="binding site" evidence="7">
    <location>
        <position position="21"/>
    </location>
    <ligand>
        <name>(6S)-5-formyl-5,6,7,8-tetrahydrofolate</name>
        <dbReference type="ChEBI" id="CHEBI:57457"/>
    </ligand>
</feature>
<comment type="cofactor">
    <cofactor evidence="7">
        <name>K(+)</name>
        <dbReference type="ChEBI" id="CHEBI:29103"/>
    </cofactor>
    <text evidence="7">Binds 1 potassium ion per subunit.</text>
</comment>
<dbReference type="Pfam" id="PF12631">
    <property type="entry name" value="MnmE_helical"/>
    <property type="match status" value="1"/>
</dbReference>
<comment type="similarity">
    <text evidence="1 7">Belongs to the TRAFAC class TrmE-Era-EngA-EngB-Septin-like GTPase superfamily. TrmE GTPase family.</text>
</comment>
<comment type="caution">
    <text evidence="7">Lacks conserved residue(s) required for the propagation of feature annotation.</text>
</comment>
<dbReference type="GO" id="GO:0030488">
    <property type="term" value="P:tRNA methylation"/>
    <property type="evidence" value="ECO:0007669"/>
    <property type="project" value="TreeGrafter"/>
</dbReference>
<dbReference type="InterPro" id="IPR027417">
    <property type="entry name" value="P-loop_NTPase"/>
</dbReference>
<keyword evidence="6 7" id="KW-0342">GTP-binding</keyword>
<keyword evidence="7" id="KW-0479">Metal-binding</keyword>
<dbReference type="RefSeq" id="WP_079729945.1">
    <property type="nucleotide sequence ID" value="NZ_FVZE01000002.1"/>
</dbReference>
<evidence type="ECO:0000256" key="4">
    <source>
        <dbReference type="ARBA" id="ARBA00022801"/>
    </source>
</evidence>
<dbReference type="InterPro" id="IPR027368">
    <property type="entry name" value="MnmE_dom2"/>
</dbReference>
<keyword evidence="10" id="KW-1185">Reference proteome</keyword>
<keyword evidence="3 7" id="KW-0547">Nucleotide-binding</keyword>
<feature type="binding site" evidence="7">
    <location>
        <position position="248"/>
    </location>
    <ligand>
        <name>Mg(2+)</name>
        <dbReference type="ChEBI" id="CHEBI:18420"/>
    </ligand>
</feature>
<dbReference type="PROSITE" id="PS51709">
    <property type="entry name" value="G_TRME"/>
    <property type="match status" value="1"/>
</dbReference>
<dbReference type="Gene3D" id="3.30.1360.120">
    <property type="entry name" value="Probable tRNA modification gtpase trme, domain 1"/>
    <property type="match status" value="1"/>
</dbReference>
<dbReference type="FunFam" id="3.30.1360.120:FF:000007">
    <property type="entry name" value="tRNA modification GTPase GTPBP3, mitochondrial"/>
    <property type="match status" value="1"/>
</dbReference>
<feature type="binding site" evidence="7">
    <location>
        <begin position="223"/>
        <end position="228"/>
    </location>
    <ligand>
        <name>GTP</name>
        <dbReference type="ChEBI" id="CHEBI:37565"/>
    </ligand>
</feature>
<sequence length="425" mass="45078">MTDTIFALSSGSPPAAIGVLRVSGPQAGEAIAALAGSVPPARRASYRKLRDGEGAILDHALVLWFPGPNTATGEDLAEFHLHGGRAVVTAVESALSQMAKLRRATPGEFTRRAFANGRIDLAEAEGLADLLSAETELQRRSALAMADGAFSRQVETWRDRVLAASAAVEAILDFGDEDDVADLPGDFLAGLDRFHVELTEWLKRPRAERLKDGFRVVLAGPPNAGKSTLFNALVEDEAAITAPLAGTTRDVLTRAVAIGGVPFVFADTAGLRDQTGDEIEAIGIARARAALDGADLVLWLGPEGEGPTGAWEIAAQCDRSDIADKYAPRHRVSAVTGSGLDEIRRDLIETARRRMPRPGDAALNRRQHLLVSEAALAIAAAGQESDPLLVAEALRLARVAFDGLIGRTTTEDMLDALFGRFCIGK</sequence>
<evidence type="ECO:0000313" key="10">
    <source>
        <dbReference type="Proteomes" id="UP000190989"/>
    </source>
</evidence>
<dbReference type="GO" id="GO:0002098">
    <property type="term" value="P:tRNA wobble uridine modification"/>
    <property type="evidence" value="ECO:0007669"/>
    <property type="project" value="TreeGrafter"/>
</dbReference>
<dbReference type="EC" id="3.6.-.-" evidence="7"/>
<evidence type="ECO:0000313" key="9">
    <source>
        <dbReference type="EMBL" id="SLJ93276.1"/>
    </source>
</evidence>
<dbReference type="CDD" id="cd14858">
    <property type="entry name" value="TrmE_N"/>
    <property type="match status" value="1"/>
</dbReference>
<comment type="subcellular location">
    <subcellularLocation>
        <location evidence="7">Cytoplasm</location>
    </subcellularLocation>
</comment>
<dbReference type="HAMAP" id="MF_00379">
    <property type="entry name" value="GTPase_MnmE"/>
    <property type="match status" value="1"/>
</dbReference>
<dbReference type="Gene3D" id="1.20.120.430">
    <property type="entry name" value="tRNA modification GTPase MnmE domain 2"/>
    <property type="match status" value="1"/>
</dbReference>
<dbReference type="SUPFAM" id="SSF103025">
    <property type="entry name" value="Folate-binding domain"/>
    <property type="match status" value="1"/>
</dbReference>
<organism evidence="9 10">
    <name type="scientific">Novosphingobium mathurense</name>
    <dbReference type="NCBI Taxonomy" id="428990"/>
    <lineage>
        <taxon>Bacteria</taxon>
        <taxon>Pseudomonadati</taxon>
        <taxon>Pseudomonadota</taxon>
        <taxon>Alphaproteobacteria</taxon>
        <taxon>Sphingomonadales</taxon>
        <taxon>Sphingomonadaceae</taxon>
        <taxon>Novosphingobium</taxon>
    </lineage>
</organism>
<dbReference type="InterPro" id="IPR025867">
    <property type="entry name" value="MnmE_helical"/>
</dbReference>
<comment type="function">
    <text evidence="7">Exhibits a very high intrinsic GTPase hydrolysis rate. Involved in the addition of a carboxymethylaminomethyl (cmnm) group at the wobble position (U34) of certain tRNAs, forming tRNA-cmnm(5)s(2)U34.</text>
</comment>
<dbReference type="InterPro" id="IPR027266">
    <property type="entry name" value="TrmE/GcvT-like"/>
</dbReference>
<evidence type="ECO:0000256" key="6">
    <source>
        <dbReference type="ARBA" id="ARBA00023134"/>
    </source>
</evidence>
<dbReference type="SUPFAM" id="SSF116878">
    <property type="entry name" value="TrmE connector domain"/>
    <property type="match status" value="1"/>
</dbReference>
<feature type="domain" description="TrmE-type G" evidence="8">
    <location>
        <begin position="213"/>
        <end position="352"/>
    </location>
</feature>
<dbReference type="STRING" id="428990.SAMN06295987_10294"/>
<keyword evidence="7" id="KW-0460">Magnesium</keyword>
<gene>
    <name evidence="7" type="primary">mnmE</name>
    <name evidence="7" type="synonym">trmE</name>
    <name evidence="9" type="ORF">SAMN06295987_10294</name>
</gene>
<dbReference type="NCBIfam" id="NF003661">
    <property type="entry name" value="PRK05291.1-3"/>
    <property type="match status" value="1"/>
</dbReference>
<dbReference type="InterPro" id="IPR031168">
    <property type="entry name" value="G_TrmE"/>
</dbReference>
<accession>A0A1U6HC12</accession>
<dbReference type="InterPro" id="IPR005225">
    <property type="entry name" value="Small_GTP-bd"/>
</dbReference>
<dbReference type="Proteomes" id="UP000190989">
    <property type="component" value="Unassembled WGS sequence"/>
</dbReference>
<keyword evidence="4 7" id="KW-0378">Hydrolase</keyword>
<dbReference type="Pfam" id="PF01926">
    <property type="entry name" value="MMR_HSR1"/>
    <property type="match status" value="1"/>
</dbReference>